<evidence type="ECO:0000313" key="4">
    <source>
        <dbReference type="EMBL" id="PMC55374.1"/>
    </source>
</evidence>
<dbReference type="PANTHER" id="PTHR23308">
    <property type="entry name" value="NUCLEAR INHIBITOR OF PROTEIN PHOSPHATASE-1"/>
    <property type="match status" value="1"/>
</dbReference>
<comment type="caution">
    <text evidence="4">The sequence shown here is derived from an EMBL/GenBank/DDBJ whole genome shotgun (WGS) entry which is preliminary data.</text>
</comment>
<dbReference type="Gene3D" id="2.60.200.20">
    <property type="match status" value="1"/>
</dbReference>
<dbReference type="Pfam" id="PF00498">
    <property type="entry name" value="FHA"/>
    <property type="match status" value="1"/>
</dbReference>
<keyword evidence="2" id="KW-1133">Transmembrane helix</keyword>
<sequence>MMFTELTFAILKYGFLVLLWIFVWCAIRSLRCDIEVFSPKKSRFWKKSSRRNSREAKFSQVMQVRETPVFAKAENQENTSGSPTLLVVIDGPLAGSSFPLNAAGVTLGRAASNTVVLNDEFVSSHHARVYFNQSVNSWVLEDLGSTNGTMIGHNRVNEPVILAPRTSVRIGATMFELR</sequence>
<reference evidence="4 5" key="1">
    <citation type="submission" date="2017-09" db="EMBL/GenBank/DDBJ databases">
        <title>Bacterial strain isolated from the female urinary microbiota.</title>
        <authorList>
            <person name="Thomas-White K."/>
            <person name="Kumar N."/>
            <person name="Forster S."/>
            <person name="Putonti C."/>
            <person name="Lawley T."/>
            <person name="Wolfe A.J."/>
        </authorList>
    </citation>
    <scope>NUCLEOTIDE SEQUENCE [LARGE SCALE GENOMIC DNA]</scope>
    <source>
        <strain evidence="4 5">UMB0411</strain>
    </source>
</reference>
<dbReference type="RefSeq" id="WP_012913693.1">
    <property type="nucleotide sequence ID" value="NZ_CP019058.1"/>
</dbReference>
<keyword evidence="1" id="KW-0597">Phosphoprotein</keyword>
<dbReference type="InterPro" id="IPR008984">
    <property type="entry name" value="SMAD_FHA_dom_sf"/>
</dbReference>
<feature type="domain" description="FHA" evidence="3">
    <location>
        <begin position="105"/>
        <end position="156"/>
    </location>
</feature>
<dbReference type="InterPro" id="IPR050923">
    <property type="entry name" value="Cell_Proc_Reg/RNA_Proc"/>
</dbReference>
<evidence type="ECO:0000256" key="2">
    <source>
        <dbReference type="SAM" id="Phobius"/>
    </source>
</evidence>
<dbReference type="Proteomes" id="UP000235293">
    <property type="component" value="Unassembled WGS sequence"/>
</dbReference>
<evidence type="ECO:0000259" key="3">
    <source>
        <dbReference type="PROSITE" id="PS50006"/>
    </source>
</evidence>
<proteinExistence type="predicted"/>
<dbReference type="InterPro" id="IPR000253">
    <property type="entry name" value="FHA_dom"/>
</dbReference>
<evidence type="ECO:0000313" key="5">
    <source>
        <dbReference type="Proteomes" id="UP000235293"/>
    </source>
</evidence>
<gene>
    <name evidence="4" type="ORF">CJ213_04645</name>
</gene>
<feature type="transmembrane region" description="Helical" evidence="2">
    <location>
        <begin position="6"/>
        <end position="27"/>
    </location>
</feature>
<dbReference type="SUPFAM" id="SSF49879">
    <property type="entry name" value="SMAD/FHA domain"/>
    <property type="match status" value="1"/>
</dbReference>
<protein>
    <submittedName>
        <fullName evidence="4">FHA domain-containing protein</fullName>
    </submittedName>
</protein>
<name>A0A9X7FFQ9_9BIFI</name>
<accession>A0A9X7FFQ9</accession>
<keyword evidence="2" id="KW-0472">Membrane</keyword>
<dbReference type="AlphaFoldDB" id="A0A9X7FFQ9"/>
<keyword evidence="2" id="KW-0812">Transmembrane</keyword>
<organism evidence="4 5">
    <name type="scientific">Gardnerella swidsinskii</name>
    <dbReference type="NCBI Taxonomy" id="2792979"/>
    <lineage>
        <taxon>Bacteria</taxon>
        <taxon>Bacillati</taxon>
        <taxon>Actinomycetota</taxon>
        <taxon>Actinomycetes</taxon>
        <taxon>Bifidobacteriales</taxon>
        <taxon>Bifidobacteriaceae</taxon>
        <taxon>Gardnerella</taxon>
    </lineage>
</organism>
<dbReference type="EMBL" id="PNGY01000001">
    <property type="protein sequence ID" value="PMC55374.1"/>
    <property type="molecule type" value="Genomic_DNA"/>
</dbReference>
<dbReference type="PROSITE" id="PS50006">
    <property type="entry name" value="FHA_DOMAIN"/>
    <property type="match status" value="1"/>
</dbReference>
<dbReference type="SMART" id="SM00240">
    <property type="entry name" value="FHA"/>
    <property type="match status" value="1"/>
</dbReference>
<dbReference type="CDD" id="cd22693">
    <property type="entry name" value="FHA_FhaB-like"/>
    <property type="match status" value="1"/>
</dbReference>
<evidence type="ECO:0000256" key="1">
    <source>
        <dbReference type="ARBA" id="ARBA00022553"/>
    </source>
</evidence>